<evidence type="ECO:0000313" key="3">
    <source>
        <dbReference type="Proteomes" id="UP001156706"/>
    </source>
</evidence>
<dbReference type="EMBL" id="BSOG01000002">
    <property type="protein sequence ID" value="GLR12981.1"/>
    <property type="molecule type" value="Genomic_DNA"/>
</dbReference>
<dbReference type="Proteomes" id="UP001156706">
    <property type="component" value="Unassembled WGS sequence"/>
</dbReference>
<feature type="compositionally biased region" description="Low complexity" evidence="1">
    <location>
        <begin position="7"/>
        <end position="18"/>
    </location>
</feature>
<evidence type="ECO:0000256" key="1">
    <source>
        <dbReference type="SAM" id="MobiDB-lite"/>
    </source>
</evidence>
<proteinExistence type="predicted"/>
<accession>A0ABQ5YDD7</accession>
<keyword evidence="3" id="KW-1185">Reference proteome</keyword>
<feature type="region of interest" description="Disordered" evidence="1">
    <location>
        <begin position="1"/>
        <end position="22"/>
    </location>
</feature>
<protein>
    <submittedName>
        <fullName evidence="2">Uncharacterized protein</fullName>
    </submittedName>
</protein>
<gene>
    <name evidence="2" type="ORF">GCM10007907_17710</name>
</gene>
<sequence length="99" mass="9570">MVGGGAASSAGQPATGTSLVTTTPETSLVAVNGNGMLKTSTGAGQGGSAAAGDVLLLGLGPIDPSRVVVPNNTQLLNQSGGVGGVSFPHTEAWAHYIHC</sequence>
<comment type="caution">
    <text evidence="2">The sequence shown here is derived from an EMBL/GenBank/DDBJ whole genome shotgun (WGS) entry which is preliminary data.</text>
</comment>
<evidence type="ECO:0000313" key="2">
    <source>
        <dbReference type="EMBL" id="GLR12981.1"/>
    </source>
</evidence>
<reference evidence="3" key="1">
    <citation type="journal article" date="2019" name="Int. J. Syst. Evol. Microbiol.">
        <title>The Global Catalogue of Microorganisms (GCM) 10K type strain sequencing project: providing services to taxonomists for standard genome sequencing and annotation.</title>
        <authorList>
            <consortium name="The Broad Institute Genomics Platform"/>
            <consortium name="The Broad Institute Genome Sequencing Center for Infectious Disease"/>
            <person name="Wu L."/>
            <person name="Ma J."/>
        </authorList>
    </citation>
    <scope>NUCLEOTIDE SEQUENCE [LARGE SCALE GENOMIC DNA]</scope>
    <source>
        <strain evidence="3">NBRC 110044</strain>
    </source>
</reference>
<name>A0ABQ5YDD7_9NEIS</name>
<organism evidence="2 3">
    <name type="scientific">Chitinimonas prasina</name>
    <dbReference type="NCBI Taxonomy" id="1434937"/>
    <lineage>
        <taxon>Bacteria</taxon>
        <taxon>Pseudomonadati</taxon>
        <taxon>Pseudomonadota</taxon>
        <taxon>Betaproteobacteria</taxon>
        <taxon>Neisseriales</taxon>
        <taxon>Chitinibacteraceae</taxon>
        <taxon>Chitinimonas</taxon>
    </lineage>
</organism>